<protein>
    <submittedName>
        <fullName evidence="1">Uncharacterized protein</fullName>
    </submittedName>
</protein>
<reference evidence="2" key="1">
    <citation type="journal article" date="2019" name="Int. J. Syst. Evol. Microbiol.">
        <title>The Global Catalogue of Microorganisms (GCM) 10K type strain sequencing project: providing services to taxonomists for standard genome sequencing and annotation.</title>
        <authorList>
            <consortium name="The Broad Institute Genomics Platform"/>
            <consortium name="The Broad Institute Genome Sequencing Center for Infectious Disease"/>
            <person name="Wu L."/>
            <person name="Ma J."/>
        </authorList>
    </citation>
    <scope>NUCLEOTIDE SEQUENCE [LARGE SCALE GENOMIC DNA]</scope>
    <source>
        <strain evidence="2">WYCCWR 12678</strain>
    </source>
</reference>
<dbReference type="EMBL" id="JBHSHC010000140">
    <property type="protein sequence ID" value="MFC4769629.1"/>
    <property type="molecule type" value="Genomic_DNA"/>
</dbReference>
<evidence type="ECO:0000313" key="2">
    <source>
        <dbReference type="Proteomes" id="UP001596002"/>
    </source>
</evidence>
<gene>
    <name evidence="1" type="ORF">ACFO8Q_20080</name>
</gene>
<organism evidence="1 2">
    <name type="scientific">Effusibacillus consociatus</name>
    <dbReference type="NCBI Taxonomy" id="1117041"/>
    <lineage>
        <taxon>Bacteria</taxon>
        <taxon>Bacillati</taxon>
        <taxon>Bacillota</taxon>
        <taxon>Bacilli</taxon>
        <taxon>Bacillales</taxon>
        <taxon>Alicyclobacillaceae</taxon>
        <taxon>Effusibacillus</taxon>
    </lineage>
</organism>
<keyword evidence="2" id="KW-1185">Reference proteome</keyword>
<accession>A0ABV9Q748</accession>
<dbReference type="Proteomes" id="UP001596002">
    <property type="component" value="Unassembled WGS sequence"/>
</dbReference>
<comment type="caution">
    <text evidence="1">The sequence shown here is derived from an EMBL/GenBank/DDBJ whole genome shotgun (WGS) entry which is preliminary data.</text>
</comment>
<proteinExistence type="predicted"/>
<dbReference type="RefSeq" id="WP_380028369.1">
    <property type="nucleotide sequence ID" value="NZ_JBHSHC010000140.1"/>
</dbReference>
<evidence type="ECO:0000313" key="1">
    <source>
        <dbReference type="EMBL" id="MFC4769629.1"/>
    </source>
</evidence>
<sequence length="158" mass="18067">MSFLSQMIGYFGSPALKESMFKALANQECKLEKDKPLLESNGFKADLYIETDDVIYLVKTIEKFQLNPIGASFVEDLIQAKKQLVTQKYKRIIPVVVIGQNTQSRAFLEAVYRNHVLVLQGTVEECAFHLEYILQHQIAPTYQISPRSADSEVRFFTI</sequence>
<name>A0ABV9Q748_9BACL</name>